<name>A0A426QFY0_9GAMM</name>
<reference evidence="3 4" key="1">
    <citation type="journal article" date="2010" name="Int. J. Syst. Evol. Microbiol.">
        <title>Thiohalobacter thiocyanaticus gen. nov., sp. nov., a moderately halophilic, sulfur-oxidizing gammaproteobacterium from hypersaline lakes, that utilizes thiocyanate.</title>
        <authorList>
            <person name="Sorokin D.Y."/>
            <person name="Kovaleva O.L."/>
            <person name="Tourova T.P."/>
            <person name="Muyzer G."/>
        </authorList>
    </citation>
    <scope>NUCLEOTIDE SEQUENCE [LARGE SCALE GENOMIC DNA]</scope>
    <source>
        <strain evidence="3 4">Hrh1</strain>
    </source>
</reference>
<evidence type="ECO:0000256" key="1">
    <source>
        <dbReference type="SAM" id="MobiDB-lite"/>
    </source>
</evidence>
<evidence type="ECO:0000256" key="2">
    <source>
        <dbReference type="SAM" id="SignalP"/>
    </source>
</evidence>
<sequence>MKQKTQFGAILLLGAFALGGCASTGEIDQLRSDIERAQSTADDAAAEAAAARSEAAAARRLAEEAQDDAAAAKARSEETDAKIDRMFKKSMYK</sequence>
<evidence type="ECO:0000313" key="3">
    <source>
        <dbReference type="EMBL" id="RRQ20652.1"/>
    </source>
</evidence>
<feature type="chain" id="PRO_5019035521" description="Lipoprotein" evidence="2">
    <location>
        <begin position="23"/>
        <end position="93"/>
    </location>
</feature>
<keyword evidence="4" id="KW-1185">Reference proteome</keyword>
<feature type="signal peptide" evidence="2">
    <location>
        <begin position="1"/>
        <end position="22"/>
    </location>
</feature>
<evidence type="ECO:0000313" key="4">
    <source>
        <dbReference type="Proteomes" id="UP000287798"/>
    </source>
</evidence>
<dbReference type="EMBL" id="QZMU01000001">
    <property type="protein sequence ID" value="RRQ20652.1"/>
    <property type="molecule type" value="Genomic_DNA"/>
</dbReference>
<protein>
    <recommendedName>
        <fullName evidence="5">Lipoprotein</fullName>
    </recommendedName>
</protein>
<feature type="region of interest" description="Disordered" evidence="1">
    <location>
        <begin position="57"/>
        <end position="79"/>
    </location>
</feature>
<accession>A0A426QFY0</accession>
<comment type="caution">
    <text evidence="3">The sequence shown here is derived from an EMBL/GenBank/DDBJ whole genome shotgun (WGS) entry which is preliminary data.</text>
</comment>
<dbReference type="Pfam" id="PF11839">
    <property type="entry name" value="Alanine_zipper"/>
    <property type="match status" value="1"/>
</dbReference>
<dbReference type="AlphaFoldDB" id="A0A426QFY0"/>
<proteinExistence type="predicted"/>
<organism evidence="3 4">
    <name type="scientific">Thiohalobacter thiocyanaticus</name>
    <dbReference type="NCBI Taxonomy" id="585455"/>
    <lineage>
        <taxon>Bacteria</taxon>
        <taxon>Pseudomonadati</taxon>
        <taxon>Pseudomonadota</taxon>
        <taxon>Gammaproteobacteria</taxon>
        <taxon>Thiohalobacterales</taxon>
        <taxon>Thiohalobacteraceae</taxon>
        <taxon>Thiohalobacter</taxon>
    </lineage>
</organism>
<dbReference type="InterPro" id="IPR021793">
    <property type="entry name" value="Oprl"/>
</dbReference>
<dbReference type="PROSITE" id="PS51257">
    <property type="entry name" value="PROKAR_LIPOPROTEIN"/>
    <property type="match status" value="1"/>
</dbReference>
<dbReference type="Proteomes" id="UP000287798">
    <property type="component" value="Unassembled WGS sequence"/>
</dbReference>
<dbReference type="RefSeq" id="WP_125179864.1">
    <property type="nucleotide sequence ID" value="NZ_QZMU01000001.1"/>
</dbReference>
<evidence type="ECO:0008006" key="5">
    <source>
        <dbReference type="Google" id="ProtNLM"/>
    </source>
</evidence>
<keyword evidence="2" id="KW-0732">Signal</keyword>
<dbReference type="NCBIfam" id="NF040598">
    <property type="entry name" value="Ala_zip_lipo"/>
    <property type="match status" value="1"/>
</dbReference>
<gene>
    <name evidence="3" type="ORF">D6C00_00740</name>
</gene>